<keyword evidence="3 6" id="KW-0227">DNA damage</keyword>
<keyword evidence="1 6" id="KW-0540">Nuclease</keyword>
<evidence type="ECO:0000256" key="5">
    <source>
        <dbReference type="ARBA" id="ARBA00023204"/>
    </source>
</evidence>
<dbReference type="CDD" id="cd00221">
    <property type="entry name" value="Vsr"/>
    <property type="match status" value="1"/>
</dbReference>
<dbReference type="Proteomes" id="UP000315589">
    <property type="component" value="Unassembled WGS sequence"/>
</dbReference>
<reference evidence="7 8" key="1">
    <citation type="submission" date="2017-07" db="EMBL/GenBank/DDBJ databases">
        <title>Mechanisms for carbon and nitrogen cycling indicate functional differentiation within the Candidate Phyla Radiation.</title>
        <authorList>
            <person name="Danczak R.E."/>
            <person name="Johnston M.D."/>
            <person name="Kenah C."/>
            <person name="Slattery M."/>
            <person name="Wrighton K.C."/>
            <person name="Wilkins M.J."/>
        </authorList>
    </citation>
    <scope>NUCLEOTIDE SEQUENCE [LARGE SCALE GENOMIC DNA]</scope>
    <source>
        <strain evidence="7">Licking1014_85</strain>
    </source>
</reference>
<dbReference type="GO" id="GO:0016787">
    <property type="term" value="F:hydrolase activity"/>
    <property type="evidence" value="ECO:0007669"/>
    <property type="project" value="UniProtKB-KW"/>
</dbReference>
<dbReference type="AlphaFoldDB" id="A0A554LHN2"/>
<name>A0A554LHN2_9BACT</name>
<dbReference type="InterPro" id="IPR004603">
    <property type="entry name" value="DNA_mismatch_endonuc_vsr"/>
</dbReference>
<keyword evidence="2 6" id="KW-0255">Endonuclease</keyword>
<dbReference type="GO" id="GO:0006298">
    <property type="term" value="P:mismatch repair"/>
    <property type="evidence" value="ECO:0007669"/>
    <property type="project" value="UniProtKB-UniRule"/>
</dbReference>
<evidence type="ECO:0000256" key="1">
    <source>
        <dbReference type="ARBA" id="ARBA00022722"/>
    </source>
</evidence>
<keyword evidence="4 6" id="KW-0378">Hydrolase</keyword>
<protein>
    <recommendedName>
        <fullName evidence="6">Very short patch repair endonuclease</fullName>
        <ecNumber evidence="6">3.1.-.-</ecNumber>
    </recommendedName>
</protein>
<evidence type="ECO:0000256" key="4">
    <source>
        <dbReference type="ARBA" id="ARBA00022801"/>
    </source>
</evidence>
<evidence type="ECO:0000256" key="6">
    <source>
        <dbReference type="PIRNR" id="PIRNR018267"/>
    </source>
</evidence>
<dbReference type="Pfam" id="PF03852">
    <property type="entry name" value="Vsr"/>
    <property type="match status" value="1"/>
</dbReference>
<dbReference type="EMBL" id="VMGI01000083">
    <property type="protein sequence ID" value="TSC92189.1"/>
    <property type="molecule type" value="Genomic_DNA"/>
</dbReference>
<evidence type="ECO:0000256" key="3">
    <source>
        <dbReference type="ARBA" id="ARBA00022763"/>
    </source>
</evidence>
<dbReference type="NCBIfam" id="TIGR00632">
    <property type="entry name" value="vsr"/>
    <property type="match status" value="1"/>
</dbReference>
<proteinExistence type="inferred from homology"/>
<sequence length="136" mass="16785">MDTVSKKQRSEIMSLVRSKETKMEIAFRKMLWQKGFRYRKNSVNYFGKPDIILKKYRTVIFLDSCFWHGCKKHCRMPSTNKKYWIDKIDGNQKRDKKVNKYYKKIGWKIIRIWEHDLKSIEYHFLLKTFYEKINNT</sequence>
<keyword evidence="5 6" id="KW-0234">DNA repair</keyword>
<dbReference type="EC" id="3.1.-.-" evidence="6"/>
<dbReference type="InterPro" id="IPR011335">
    <property type="entry name" value="Restrct_endonuc-II-like"/>
</dbReference>
<dbReference type="SUPFAM" id="SSF52980">
    <property type="entry name" value="Restriction endonuclease-like"/>
    <property type="match status" value="1"/>
</dbReference>
<evidence type="ECO:0000313" key="7">
    <source>
        <dbReference type="EMBL" id="TSC92189.1"/>
    </source>
</evidence>
<gene>
    <name evidence="7" type="ORF">CEN91_538</name>
</gene>
<comment type="caution">
    <text evidence="7">The sequence shown here is derived from an EMBL/GenBank/DDBJ whole genome shotgun (WGS) entry which is preliminary data.</text>
</comment>
<dbReference type="Gene3D" id="3.40.960.10">
    <property type="entry name" value="VSR Endonuclease"/>
    <property type="match status" value="1"/>
</dbReference>
<comment type="function">
    <text evidence="6">May nick specific sequences that contain T:G mispairs resulting from m5C-deamination.</text>
</comment>
<evidence type="ECO:0000256" key="2">
    <source>
        <dbReference type="ARBA" id="ARBA00022759"/>
    </source>
</evidence>
<dbReference type="GO" id="GO:0004519">
    <property type="term" value="F:endonuclease activity"/>
    <property type="evidence" value="ECO:0007669"/>
    <property type="project" value="UniProtKB-KW"/>
</dbReference>
<comment type="similarity">
    <text evidence="6">Belongs to the vsr family.</text>
</comment>
<organism evidence="7 8">
    <name type="scientific">Candidatus Berkelbacteria bacterium Licking1014_85</name>
    <dbReference type="NCBI Taxonomy" id="2017148"/>
    <lineage>
        <taxon>Bacteria</taxon>
        <taxon>Candidatus Berkelbacteria</taxon>
    </lineage>
</organism>
<evidence type="ECO:0000313" key="8">
    <source>
        <dbReference type="Proteomes" id="UP000315589"/>
    </source>
</evidence>
<dbReference type="PIRSF" id="PIRSF018267">
    <property type="entry name" value="VSR_endonuc"/>
    <property type="match status" value="1"/>
</dbReference>
<accession>A0A554LHN2</accession>